<keyword evidence="2" id="KW-1133">Transmembrane helix</keyword>
<reference evidence="3 4" key="1">
    <citation type="submission" date="2018-02" db="EMBL/GenBank/DDBJ databases">
        <title>Comparative genomes isolates from brazilian mangrove.</title>
        <authorList>
            <person name="Araujo J.E."/>
            <person name="Taketani R.G."/>
            <person name="Silva M.C.P."/>
            <person name="Loureco M.V."/>
            <person name="Andreote F.D."/>
        </authorList>
    </citation>
    <scope>NUCLEOTIDE SEQUENCE [LARGE SCALE GENOMIC DNA]</scope>
    <source>
        <strain evidence="3 4">NAP PRIS-MGV</strain>
    </source>
</reference>
<keyword evidence="2" id="KW-0472">Membrane</keyword>
<dbReference type="EMBL" id="PUIB01000006">
    <property type="protein sequence ID" value="PQO41088.1"/>
    <property type="molecule type" value="Genomic_DNA"/>
</dbReference>
<dbReference type="AlphaFoldDB" id="A0A2S8G9F0"/>
<evidence type="ECO:0000256" key="2">
    <source>
        <dbReference type="SAM" id="Phobius"/>
    </source>
</evidence>
<organism evidence="3 4">
    <name type="scientific">Blastopirellula marina</name>
    <dbReference type="NCBI Taxonomy" id="124"/>
    <lineage>
        <taxon>Bacteria</taxon>
        <taxon>Pseudomonadati</taxon>
        <taxon>Planctomycetota</taxon>
        <taxon>Planctomycetia</taxon>
        <taxon>Pirellulales</taxon>
        <taxon>Pirellulaceae</taxon>
        <taxon>Blastopirellula</taxon>
    </lineage>
</organism>
<feature type="region of interest" description="Disordered" evidence="1">
    <location>
        <begin position="1"/>
        <end position="26"/>
    </location>
</feature>
<accession>A0A2S8G9F0</accession>
<keyword evidence="2" id="KW-0812">Transmembrane</keyword>
<sequence length="75" mass="8166">MSEPEVIQNAVPESIAEPAATEEAAPRPTYAPAAMALGVMMLLWGVTTMWIMSVAGLGVMICSLWIWMNEIRLES</sequence>
<evidence type="ECO:0000313" key="3">
    <source>
        <dbReference type="EMBL" id="PQO41088.1"/>
    </source>
</evidence>
<name>A0A2S8G9F0_9BACT</name>
<protein>
    <recommendedName>
        <fullName evidence="5">Cytochrome aa3 subunit 4</fullName>
    </recommendedName>
</protein>
<feature type="compositionally biased region" description="Low complexity" evidence="1">
    <location>
        <begin position="12"/>
        <end position="26"/>
    </location>
</feature>
<dbReference type="RefSeq" id="WP_105351757.1">
    <property type="nucleotide sequence ID" value="NZ_PUIB01000006.1"/>
</dbReference>
<gene>
    <name evidence="3" type="ORF">C5Y98_03785</name>
</gene>
<evidence type="ECO:0008006" key="5">
    <source>
        <dbReference type="Google" id="ProtNLM"/>
    </source>
</evidence>
<dbReference type="OrthoDB" id="285081at2"/>
<evidence type="ECO:0000313" key="4">
    <source>
        <dbReference type="Proteomes" id="UP000239388"/>
    </source>
</evidence>
<evidence type="ECO:0000256" key="1">
    <source>
        <dbReference type="SAM" id="MobiDB-lite"/>
    </source>
</evidence>
<dbReference type="Proteomes" id="UP000239388">
    <property type="component" value="Unassembled WGS sequence"/>
</dbReference>
<feature type="transmembrane region" description="Helical" evidence="2">
    <location>
        <begin position="42"/>
        <end position="67"/>
    </location>
</feature>
<proteinExistence type="predicted"/>
<comment type="caution">
    <text evidence="3">The sequence shown here is derived from an EMBL/GenBank/DDBJ whole genome shotgun (WGS) entry which is preliminary data.</text>
</comment>